<evidence type="ECO:0000256" key="1">
    <source>
        <dbReference type="SAM" id="MobiDB-lite"/>
    </source>
</evidence>
<name>A0ABP6XZZ3_9PSEU</name>
<reference evidence="3" key="1">
    <citation type="journal article" date="2019" name="Int. J. Syst. Evol. Microbiol.">
        <title>The Global Catalogue of Microorganisms (GCM) 10K type strain sequencing project: providing services to taxonomists for standard genome sequencing and annotation.</title>
        <authorList>
            <consortium name="The Broad Institute Genomics Platform"/>
            <consortium name="The Broad Institute Genome Sequencing Center for Infectious Disease"/>
            <person name="Wu L."/>
            <person name="Ma J."/>
        </authorList>
    </citation>
    <scope>NUCLEOTIDE SEQUENCE [LARGE SCALE GENOMIC DNA]</scope>
    <source>
        <strain evidence="3">JCM 16898</strain>
    </source>
</reference>
<evidence type="ECO:0000313" key="2">
    <source>
        <dbReference type="EMBL" id="GAA3574493.1"/>
    </source>
</evidence>
<keyword evidence="3" id="KW-1185">Reference proteome</keyword>
<organism evidence="2 3">
    <name type="scientific">Amycolatopsis ultiminotia</name>
    <dbReference type="NCBI Taxonomy" id="543629"/>
    <lineage>
        <taxon>Bacteria</taxon>
        <taxon>Bacillati</taxon>
        <taxon>Actinomycetota</taxon>
        <taxon>Actinomycetes</taxon>
        <taxon>Pseudonocardiales</taxon>
        <taxon>Pseudonocardiaceae</taxon>
        <taxon>Amycolatopsis</taxon>
    </lineage>
</organism>
<feature type="region of interest" description="Disordered" evidence="1">
    <location>
        <begin position="89"/>
        <end position="112"/>
    </location>
</feature>
<sequence>MPRPDLPTGRPECLAGPPNVLVKAGFVPNGAPAPAPHPRPGTTDQLVCRAAVPQPLTERDVRVVSPAVDSPAGPHFAERSPVTLRYRPRHFPDHRHTAAETTRARQRTGCAG</sequence>
<feature type="region of interest" description="Disordered" evidence="1">
    <location>
        <begin position="25"/>
        <end position="44"/>
    </location>
</feature>
<dbReference type="EMBL" id="BAAAZN010000019">
    <property type="protein sequence ID" value="GAA3574493.1"/>
    <property type="molecule type" value="Genomic_DNA"/>
</dbReference>
<accession>A0ABP6XZZ3</accession>
<gene>
    <name evidence="2" type="ORF">GCM10022222_68720</name>
</gene>
<proteinExistence type="predicted"/>
<protein>
    <submittedName>
        <fullName evidence="2">Uncharacterized protein</fullName>
    </submittedName>
</protein>
<dbReference type="Proteomes" id="UP001500689">
    <property type="component" value="Unassembled WGS sequence"/>
</dbReference>
<comment type="caution">
    <text evidence="2">The sequence shown here is derived from an EMBL/GenBank/DDBJ whole genome shotgun (WGS) entry which is preliminary data.</text>
</comment>
<evidence type="ECO:0000313" key="3">
    <source>
        <dbReference type="Proteomes" id="UP001500689"/>
    </source>
</evidence>